<dbReference type="HAMAP" id="MF_02007">
    <property type="entry name" value="Tyr_tRNA_synth_type2"/>
    <property type="match status" value="1"/>
</dbReference>
<comment type="subunit">
    <text evidence="1 10">Homodimer.</text>
</comment>
<dbReference type="Gene3D" id="3.40.50.620">
    <property type="entry name" value="HUPs"/>
    <property type="match status" value="1"/>
</dbReference>
<evidence type="ECO:0000256" key="3">
    <source>
        <dbReference type="ARBA" id="ARBA00022598"/>
    </source>
</evidence>
<evidence type="ECO:0000256" key="2">
    <source>
        <dbReference type="ARBA" id="ARBA00022490"/>
    </source>
</evidence>
<evidence type="ECO:0000256" key="10">
    <source>
        <dbReference type="HAMAP-Rule" id="MF_02007"/>
    </source>
</evidence>
<dbReference type="InterPro" id="IPR036986">
    <property type="entry name" value="S4_RNA-bd_sf"/>
</dbReference>
<dbReference type="InterPro" id="IPR014729">
    <property type="entry name" value="Rossmann-like_a/b/a_fold"/>
</dbReference>
<keyword evidence="13" id="KW-1185">Reference proteome</keyword>
<dbReference type="InterPro" id="IPR002305">
    <property type="entry name" value="aa-tRNA-synth_Ic"/>
</dbReference>
<evidence type="ECO:0000256" key="9">
    <source>
        <dbReference type="ARBA" id="ARBA00048248"/>
    </source>
</evidence>
<dbReference type="EMBL" id="QICN01000002">
    <property type="protein sequence ID" value="PXV70429.1"/>
    <property type="molecule type" value="Genomic_DNA"/>
</dbReference>
<accession>A0A318EI15</accession>
<keyword evidence="8 10" id="KW-0030">Aminoacyl-tRNA synthetase</keyword>
<keyword evidence="3 10" id="KW-0436">Ligase</keyword>
<dbReference type="GO" id="GO:0004831">
    <property type="term" value="F:tyrosine-tRNA ligase activity"/>
    <property type="evidence" value="ECO:0007669"/>
    <property type="project" value="UniProtKB-UniRule"/>
</dbReference>
<evidence type="ECO:0000256" key="8">
    <source>
        <dbReference type="ARBA" id="ARBA00023146"/>
    </source>
</evidence>
<dbReference type="CDD" id="cd00805">
    <property type="entry name" value="TyrRS_core"/>
    <property type="match status" value="1"/>
</dbReference>
<comment type="function">
    <text evidence="10">Catalyzes the attachment of tyrosine to tRNA(Tyr) in a two-step reaction: tyrosine is first activated by ATP to form Tyr-AMP and then transferred to the acceptor end of tRNA(Tyr).</text>
</comment>
<name>A0A318EI15_9GAMM</name>
<evidence type="ECO:0000256" key="4">
    <source>
        <dbReference type="ARBA" id="ARBA00022741"/>
    </source>
</evidence>
<keyword evidence="2 10" id="KW-0963">Cytoplasm</keyword>
<evidence type="ECO:0000256" key="7">
    <source>
        <dbReference type="ARBA" id="ARBA00022917"/>
    </source>
</evidence>
<dbReference type="InterPro" id="IPR024108">
    <property type="entry name" value="Tyr-tRNA-ligase_bac_2"/>
</dbReference>
<evidence type="ECO:0000313" key="13">
    <source>
        <dbReference type="Proteomes" id="UP000248330"/>
    </source>
</evidence>
<keyword evidence="7 10" id="KW-0648">Protein biosynthesis</keyword>
<comment type="similarity">
    <text evidence="10">Belongs to the class-I aminoacyl-tRNA synthetase family. TyrS type 2 subfamily.</text>
</comment>
<evidence type="ECO:0000256" key="11">
    <source>
        <dbReference type="PROSITE-ProRule" id="PRU00182"/>
    </source>
</evidence>
<dbReference type="Pfam" id="PF00579">
    <property type="entry name" value="tRNA-synt_1b"/>
    <property type="match status" value="1"/>
</dbReference>
<dbReference type="PROSITE" id="PS50889">
    <property type="entry name" value="S4"/>
    <property type="match status" value="1"/>
</dbReference>
<protein>
    <recommendedName>
        <fullName evidence="10">Tyrosine--tRNA ligase</fullName>
        <ecNumber evidence="10">6.1.1.1</ecNumber>
    </recommendedName>
    <alternativeName>
        <fullName evidence="10">Tyrosyl-tRNA synthetase</fullName>
        <shortName evidence="10">TyrRS</shortName>
    </alternativeName>
</protein>
<dbReference type="Proteomes" id="UP000248330">
    <property type="component" value="Unassembled WGS sequence"/>
</dbReference>
<feature type="binding site" evidence="10">
    <location>
        <position position="240"/>
    </location>
    <ligand>
        <name>ATP</name>
        <dbReference type="ChEBI" id="CHEBI:30616"/>
    </ligand>
</feature>
<dbReference type="AlphaFoldDB" id="A0A318EI15"/>
<keyword evidence="6 11" id="KW-0694">RNA-binding</keyword>
<proteinExistence type="inferred from homology"/>
<evidence type="ECO:0000256" key="5">
    <source>
        <dbReference type="ARBA" id="ARBA00022840"/>
    </source>
</evidence>
<dbReference type="GO" id="GO:0003723">
    <property type="term" value="F:RNA binding"/>
    <property type="evidence" value="ECO:0007669"/>
    <property type="project" value="UniProtKB-KW"/>
</dbReference>
<sequence>MRAVGESLTNMNSEFAELERGTDEIIPPEEFRTRLRSAREQGRRLRIKAGFDPTAKDLHLGHTLLLNRLRAFQEAGHEAVFLIGDFTGMIGDPTGKNETRKPLTREQVGENARTYTEQVFKILDPERTTIEFNSRWLDSLGTEGIIRIAAQHTVARMLERDDFAKRYAGGQPIAIHEFLYPLLQGYDSVALKADVELGGTDQKFNLLVGRHLQQAFGQKPQCIMTVPILEGLDGVQKMSKSLGNYIGVNDAPSEMFGKLMSISDTLMWRYYDLLSFEPLSVVKGLRDSVDGGANPRDIKMRLGVEIVARFHGAASAEAARSAFIAQFSRGALPDDIPELRIAVPAEGIAVARLLREAGLVGSNAEGGRMIDQRAVRLDHERVADRALALKAGATHLLQVGSRRYARVTLIAG</sequence>
<organism evidence="12 13">
    <name type="scientific">Sinimarinibacterium flocculans</name>
    <dbReference type="NCBI Taxonomy" id="985250"/>
    <lineage>
        <taxon>Bacteria</taxon>
        <taxon>Pseudomonadati</taxon>
        <taxon>Pseudomonadota</taxon>
        <taxon>Gammaproteobacteria</taxon>
        <taxon>Nevskiales</taxon>
        <taxon>Nevskiaceae</taxon>
        <taxon>Sinimarinibacterium</taxon>
    </lineage>
</organism>
<dbReference type="Gene3D" id="3.10.290.10">
    <property type="entry name" value="RNA-binding S4 domain"/>
    <property type="match status" value="1"/>
</dbReference>
<evidence type="ECO:0000256" key="6">
    <source>
        <dbReference type="ARBA" id="ARBA00022884"/>
    </source>
</evidence>
<dbReference type="SUPFAM" id="SSF52374">
    <property type="entry name" value="Nucleotidylyl transferase"/>
    <property type="match status" value="1"/>
</dbReference>
<dbReference type="FunFam" id="3.40.50.620:FF:000061">
    <property type="entry name" value="Tyrosine--tRNA ligase"/>
    <property type="match status" value="1"/>
</dbReference>
<dbReference type="GO" id="GO:0005524">
    <property type="term" value="F:ATP binding"/>
    <property type="evidence" value="ECO:0007669"/>
    <property type="project" value="UniProtKB-UniRule"/>
</dbReference>
<dbReference type="EC" id="6.1.1.1" evidence="10"/>
<dbReference type="PROSITE" id="PS00178">
    <property type="entry name" value="AA_TRNA_LIGASE_I"/>
    <property type="match status" value="1"/>
</dbReference>
<reference evidence="12 13" key="1">
    <citation type="submission" date="2018-04" db="EMBL/GenBank/DDBJ databases">
        <title>Genomic Encyclopedia of Type Strains, Phase IV (KMG-IV): sequencing the most valuable type-strain genomes for metagenomic binning, comparative biology and taxonomic classification.</title>
        <authorList>
            <person name="Goeker M."/>
        </authorList>
    </citation>
    <scope>NUCLEOTIDE SEQUENCE [LARGE SCALE GENOMIC DNA]</scope>
    <source>
        <strain evidence="12 13">DSM 104150</strain>
    </source>
</reference>
<feature type="short sequence motif" description="'HIGH' region" evidence="10">
    <location>
        <begin position="53"/>
        <end position="62"/>
    </location>
</feature>
<keyword evidence="4 10" id="KW-0547">Nucleotide-binding</keyword>
<keyword evidence="5 10" id="KW-0067">ATP-binding</keyword>
<dbReference type="InterPro" id="IPR024088">
    <property type="entry name" value="Tyr-tRNA-ligase_bac-type"/>
</dbReference>
<dbReference type="SUPFAM" id="SSF55174">
    <property type="entry name" value="Alpha-L RNA-binding motif"/>
    <property type="match status" value="1"/>
</dbReference>
<dbReference type="GO" id="GO:0006437">
    <property type="term" value="P:tyrosyl-tRNA aminoacylation"/>
    <property type="evidence" value="ECO:0007669"/>
    <property type="project" value="UniProtKB-UniRule"/>
</dbReference>
<dbReference type="FunFam" id="1.10.240.10:FF:000006">
    <property type="entry name" value="Tyrosine--tRNA ligase"/>
    <property type="match status" value="1"/>
</dbReference>
<dbReference type="Gene3D" id="1.10.240.10">
    <property type="entry name" value="Tyrosyl-Transfer RNA Synthetase"/>
    <property type="match status" value="1"/>
</dbReference>
<evidence type="ECO:0000256" key="1">
    <source>
        <dbReference type="ARBA" id="ARBA00011738"/>
    </source>
</evidence>
<comment type="catalytic activity">
    <reaction evidence="9 10">
        <text>tRNA(Tyr) + L-tyrosine + ATP = L-tyrosyl-tRNA(Tyr) + AMP + diphosphate + H(+)</text>
        <dbReference type="Rhea" id="RHEA:10220"/>
        <dbReference type="Rhea" id="RHEA-COMP:9706"/>
        <dbReference type="Rhea" id="RHEA-COMP:9707"/>
        <dbReference type="ChEBI" id="CHEBI:15378"/>
        <dbReference type="ChEBI" id="CHEBI:30616"/>
        <dbReference type="ChEBI" id="CHEBI:33019"/>
        <dbReference type="ChEBI" id="CHEBI:58315"/>
        <dbReference type="ChEBI" id="CHEBI:78442"/>
        <dbReference type="ChEBI" id="CHEBI:78536"/>
        <dbReference type="ChEBI" id="CHEBI:456215"/>
        <dbReference type="EC" id="6.1.1.1"/>
    </reaction>
</comment>
<dbReference type="PRINTS" id="PR01040">
    <property type="entry name" value="TRNASYNTHTYR"/>
</dbReference>
<comment type="caution">
    <text evidence="12">The sequence shown here is derived from an EMBL/GenBank/DDBJ whole genome shotgun (WGS) entry which is preliminary data.</text>
</comment>
<dbReference type="InterPro" id="IPR002307">
    <property type="entry name" value="Tyr-tRNA-ligase"/>
</dbReference>
<dbReference type="NCBIfam" id="TIGR00234">
    <property type="entry name" value="tyrS"/>
    <property type="match status" value="1"/>
</dbReference>
<dbReference type="GO" id="GO:0005829">
    <property type="term" value="C:cytosol"/>
    <property type="evidence" value="ECO:0007669"/>
    <property type="project" value="TreeGrafter"/>
</dbReference>
<feature type="short sequence motif" description="'KMSKS' region" evidence="10">
    <location>
        <begin position="237"/>
        <end position="241"/>
    </location>
</feature>
<comment type="subcellular location">
    <subcellularLocation>
        <location evidence="10">Cytoplasm</location>
    </subcellularLocation>
</comment>
<dbReference type="InterPro" id="IPR001412">
    <property type="entry name" value="aa-tRNA-synth_I_CS"/>
</dbReference>
<gene>
    <name evidence="10" type="primary">tyrS</name>
    <name evidence="12" type="ORF">C8D93_102287</name>
</gene>
<dbReference type="PANTHER" id="PTHR11766">
    <property type="entry name" value="TYROSYL-TRNA SYNTHETASE"/>
    <property type="match status" value="1"/>
</dbReference>
<dbReference type="PANTHER" id="PTHR11766:SF1">
    <property type="entry name" value="TYROSINE--TRNA LIGASE"/>
    <property type="match status" value="1"/>
</dbReference>
<evidence type="ECO:0000313" key="12">
    <source>
        <dbReference type="EMBL" id="PXV70429.1"/>
    </source>
</evidence>